<evidence type="ECO:0000259" key="2">
    <source>
        <dbReference type="Pfam" id="PF13843"/>
    </source>
</evidence>
<evidence type="ECO:0000313" key="4">
    <source>
        <dbReference type="Proteomes" id="UP001178508"/>
    </source>
</evidence>
<protein>
    <submittedName>
        <fullName evidence="3">PiggyBac transposable element-derived protein 4-like</fullName>
    </submittedName>
</protein>
<feature type="compositionally biased region" description="Basic and acidic residues" evidence="1">
    <location>
        <begin position="531"/>
        <end position="545"/>
    </location>
</feature>
<keyword evidence="4" id="KW-1185">Reference proteome</keyword>
<accession>A0AAV1ESX4</accession>
<name>A0AAV1ESX4_XYRNO</name>
<feature type="compositionally biased region" description="Basic residues" evidence="1">
    <location>
        <begin position="1"/>
        <end position="14"/>
    </location>
</feature>
<feature type="compositionally biased region" description="Acidic residues" evidence="1">
    <location>
        <begin position="77"/>
        <end position="88"/>
    </location>
</feature>
<dbReference type="PANTHER" id="PTHR46599:SF6">
    <property type="entry name" value="DUAL SPECIFICITY PHOSPHATASE 26"/>
    <property type="match status" value="1"/>
</dbReference>
<feature type="region of interest" description="Disordered" evidence="1">
    <location>
        <begin position="1"/>
        <end position="107"/>
    </location>
</feature>
<sequence length="615" mass="70077">MGRKSQRNTRKRRFSKVEALDMALESNDLEPNDKEPNDKESDPAVDPSSSDSEASTSASDSDPDLFQIPMSSPPSSETEEEPEEETETTSDCSGWKGKNGQVWSPSHLETVCSPPAKATRKAQPTYYATVRSHSIESTFDLFFTPAVIDLVVEHTNRHGGRTQKDWKKLDSCEFRAFLGLLIFAGIFRSKGETIRSLWDGTHGRAIFRATMSRNRFHQILRAVRFDDEKKRRAQDKKNKLAPIRSLWEMWRQRLPLLFSPGSEITIDEQMVPFKGKCKFKQFIPKKTTKYGLKIWMAADVSTSYAWKVSIDTVESEEGRELDLARQVVLDFLEDITGITVTCDNFFTSYQLGQELLKKKITMVGKIRNNKPELPPQLLRVDDRDVLSSVFAFTKNTTAVSHVPKKGKNLLLISTKHRQPEVEEGAKKKPTIVMDYNHCKGAVDTLDQLVHNFSCQRRSKRWPLTLFYNMLDISAYNAYVIFTCVNPSWKAGKRVPRRLFLQDLATALTTPAITRRETLPREPQSNAVVREIQSKTHVPREEEPAWKRRTCNIPSPEDGVQPSPALPRPPASRSPRPLWTTSDLISEFTDEHLEEDMDPAIGEDDLLQELSEMIDS</sequence>
<dbReference type="EMBL" id="OY660865">
    <property type="protein sequence ID" value="CAJ1051903.1"/>
    <property type="molecule type" value="Genomic_DNA"/>
</dbReference>
<gene>
    <name evidence="3" type="ORF">XNOV1_A008190</name>
</gene>
<proteinExistence type="predicted"/>
<dbReference type="Pfam" id="PF13843">
    <property type="entry name" value="DDE_Tnp_1_7"/>
    <property type="match status" value="1"/>
</dbReference>
<feature type="domain" description="PiggyBac transposable element-derived protein" evidence="2">
    <location>
        <begin position="138"/>
        <end position="478"/>
    </location>
</feature>
<reference evidence="3" key="1">
    <citation type="submission" date="2023-08" db="EMBL/GenBank/DDBJ databases">
        <authorList>
            <person name="Alioto T."/>
            <person name="Alioto T."/>
            <person name="Gomez Garrido J."/>
        </authorList>
    </citation>
    <scope>NUCLEOTIDE SEQUENCE</scope>
</reference>
<dbReference type="Proteomes" id="UP001178508">
    <property type="component" value="Chromosome 2"/>
</dbReference>
<evidence type="ECO:0000256" key="1">
    <source>
        <dbReference type="SAM" id="MobiDB-lite"/>
    </source>
</evidence>
<feature type="compositionally biased region" description="Low complexity" evidence="1">
    <location>
        <begin position="44"/>
        <end position="60"/>
    </location>
</feature>
<dbReference type="PANTHER" id="PTHR46599">
    <property type="entry name" value="PIGGYBAC TRANSPOSABLE ELEMENT-DERIVED PROTEIN 4"/>
    <property type="match status" value="1"/>
</dbReference>
<dbReference type="AlphaFoldDB" id="A0AAV1ESX4"/>
<organism evidence="3 4">
    <name type="scientific">Xyrichtys novacula</name>
    <name type="common">Pearly razorfish</name>
    <name type="synonym">Hemipteronotus novacula</name>
    <dbReference type="NCBI Taxonomy" id="13765"/>
    <lineage>
        <taxon>Eukaryota</taxon>
        <taxon>Metazoa</taxon>
        <taxon>Chordata</taxon>
        <taxon>Craniata</taxon>
        <taxon>Vertebrata</taxon>
        <taxon>Euteleostomi</taxon>
        <taxon>Actinopterygii</taxon>
        <taxon>Neopterygii</taxon>
        <taxon>Teleostei</taxon>
        <taxon>Neoteleostei</taxon>
        <taxon>Acanthomorphata</taxon>
        <taxon>Eupercaria</taxon>
        <taxon>Labriformes</taxon>
        <taxon>Labridae</taxon>
        <taxon>Xyrichtys</taxon>
    </lineage>
</organism>
<dbReference type="InterPro" id="IPR029526">
    <property type="entry name" value="PGBD"/>
</dbReference>
<feature type="compositionally biased region" description="Basic and acidic residues" evidence="1">
    <location>
        <begin position="31"/>
        <end position="42"/>
    </location>
</feature>
<evidence type="ECO:0000313" key="3">
    <source>
        <dbReference type="EMBL" id="CAJ1051903.1"/>
    </source>
</evidence>
<feature type="region of interest" description="Disordered" evidence="1">
    <location>
        <begin position="531"/>
        <end position="583"/>
    </location>
</feature>